<protein>
    <submittedName>
        <fullName evidence="2">Uncharacterized protein</fullName>
    </submittedName>
</protein>
<dbReference type="Proteomes" id="UP000027265">
    <property type="component" value="Unassembled WGS sequence"/>
</dbReference>
<feature type="compositionally biased region" description="Polar residues" evidence="1">
    <location>
        <begin position="104"/>
        <end position="123"/>
    </location>
</feature>
<gene>
    <name evidence="2" type="ORF">JAAARDRAFT_51387</name>
</gene>
<sequence>MSNITKILSTTAISKARSSANQKVMGTRPNNKSHRDDRDQSVGRQVSAKNSTPDTLQTALTTSNPQGSEQVWLSTVLHSPHVPVIPSTPLAPATIPPPTVATTNGASTANTLDSPNLTASTSTRRGKRKQTSDEALMAFYAEQECVVEEYKAGNTEQLSHWFEMGDSAVVAIPFDSDCNDLDEVEIIQACMARLLLNVKSLAPGGSTMPVLAVAPPIGDPEAAEGEHPKCFLIHKITQPFGKFLVDREIWSQWDITIRVIPLTNMPFPTILISIARLNDASNDDILGLIKRTCILPVDDAVAWHTIRDYLFGLSYYHSFHGLGKGARFMTCTLCHAVGHPCGLCPFPQLPSWVTPGEEVDLDEAALVEVATGVVLAMDKDKGTRSHNRTAVGRKYEMSP</sequence>
<accession>A0A067P8L5</accession>
<evidence type="ECO:0000313" key="2">
    <source>
        <dbReference type="EMBL" id="KDQ50165.1"/>
    </source>
</evidence>
<dbReference type="AlphaFoldDB" id="A0A067P8L5"/>
<proteinExistence type="predicted"/>
<dbReference type="EMBL" id="KL197764">
    <property type="protein sequence ID" value="KDQ50165.1"/>
    <property type="molecule type" value="Genomic_DNA"/>
</dbReference>
<dbReference type="InParanoid" id="A0A067P8L5"/>
<name>A0A067P8L5_9AGAM</name>
<feature type="compositionally biased region" description="Polar residues" evidence="1">
    <location>
        <begin position="42"/>
        <end position="67"/>
    </location>
</feature>
<evidence type="ECO:0000256" key="1">
    <source>
        <dbReference type="SAM" id="MobiDB-lite"/>
    </source>
</evidence>
<reference evidence="3" key="1">
    <citation type="journal article" date="2014" name="Proc. Natl. Acad. Sci. U.S.A.">
        <title>Extensive sampling of basidiomycete genomes demonstrates inadequacy of the white-rot/brown-rot paradigm for wood decay fungi.</title>
        <authorList>
            <person name="Riley R."/>
            <person name="Salamov A.A."/>
            <person name="Brown D.W."/>
            <person name="Nagy L.G."/>
            <person name="Floudas D."/>
            <person name="Held B.W."/>
            <person name="Levasseur A."/>
            <person name="Lombard V."/>
            <person name="Morin E."/>
            <person name="Otillar R."/>
            <person name="Lindquist E.A."/>
            <person name="Sun H."/>
            <person name="LaButti K.M."/>
            <person name="Schmutz J."/>
            <person name="Jabbour D."/>
            <person name="Luo H."/>
            <person name="Baker S.E."/>
            <person name="Pisabarro A.G."/>
            <person name="Walton J.D."/>
            <person name="Blanchette R.A."/>
            <person name="Henrissat B."/>
            <person name="Martin F."/>
            <person name="Cullen D."/>
            <person name="Hibbett D.S."/>
            <person name="Grigoriev I.V."/>
        </authorList>
    </citation>
    <scope>NUCLEOTIDE SEQUENCE [LARGE SCALE GENOMIC DNA]</scope>
    <source>
        <strain evidence="3">MUCL 33604</strain>
    </source>
</reference>
<organism evidence="2 3">
    <name type="scientific">Jaapia argillacea MUCL 33604</name>
    <dbReference type="NCBI Taxonomy" id="933084"/>
    <lineage>
        <taxon>Eukaryota</taxon>
        <taxon>Fungi</taxon>
        <taxon>Dikarya</taxon>
        <taxon>Basidiomycota</taxon>
        <taxon>Agaricomycotina</taxon>
        <taxon>Agaricomycetes</taxon>
        <taxon>Agaricomycetidae</taxon>
        <taxon>Jaapiales</taxon>
        <taxon>Jaapiaceae</taxon>
        <taxon>Jaapia</taxon>
    </lineage>
</organism>
<dbReference type="OrthoDB" id="3259337at2759"/>
<feature type="compositionally biased region" description="Polar residues" evidence="1">
    <location>
        <begin position="15"/>
        <end position="30"/>
    </location>
</feature>
<evidence type="ECO:0000313" key="3">
    <source>
        <dbReference type="Proteomes" id="UP000027265"/>
    </source>
</evidence>
<feature type="region of interest" description="Disordered" evidence="1">
    <location>
        <begin position="88"/>
        <end position="131"/>
    </location>
</feature>
<dbReference type="STRING" id="933084.A0A067P8L5"/>
<feature type="region of interest" description="Disordered" evidence="1">
    <location>
        <begin position="15"/>
        <end position="67"/>
    </location>
</feature>
<keyword evidence="3" id="KW-1185">Reference proteome</keyword>
<dbReference type="HOGENOM" id="CLU_690911_0_0_1"/>